<evidence type="ECO:0000313" key="2">
    <source>
        <dbReference type="Proteomes" id="UP001497623"/>
    </source>
</evidence>
<accession>A0AAV2SBQ6</accession>
<name>A0AAV2SBQ6_MEGNR</name>
<protein>
    <submittedName>
        <fullName evidence="1">Uncharacterized protein</fullName>
    </submittedName>
</protein>
<proteinExistence type="predicted"/>
<keyword evidence="2" id="KW-1185">Reference proteome</keyword>
<evidence type="ECO:0000313" key="1">
    <source>
        <dbReference type="EMBL" id="CAL4176154.1"/>
    </source>
</evidence>
<comment type="caution">
    <text evidence="1">The sequence shown here is derived from an EMBL/GenBank/DDBJ whole genome shotgun (WGS) entry which is preliminary data.</text>
</comment>
<reference evidence="1 2" key="1">
    <citation type="submission" date="2024-05" db="EMBL/GenBank/DDBJ databases">
        <authorList>
            <person name="Wallberg A."/>
        </authorList>
    </citation>
    <scope>NUCLEOTIDE SEQUENCE [LARGE SCALE GENOMIC DNA]</scope>
</reference>
<sequence>MRQWPAQEVVTMPRRSHVASVMQLQEHLIGSSKCITTLSSNKRTGQWALTMVIRRLLLVVLLACCWCGLGPPPAAAAAASSTSTATIASGKTELLAVCGSQISPQDAFCR</sequence>
<dbReference type="AlphaFoldDB" id="A0AAV2SBQ6"/>
<gene>
    <name evidence="1" type="ORF">MNOR_LOCUS34758</name>
</gene>
<dbReference type="Proteomes" id="UP001497623">
    <property type="component" value="Unassembled WGS sequence"/>
</dbReference>
<dbReference type="EMBL" id="CAXKWB010054806">
    <property type="protein sequence ID" value="CAL4176154.1"/>
    <property type="molecule type" value="Genomic_DNA"/>
</dbReference>
<organism evidence="1 2">
    <name type="scientific">Meganyctiphanes norvegica</name>
    <name type="common">Northern krill</name>
    <name type="synonym">Thysanopoda norvegica</name>
    <dbReference type="NCBI Taxonomy" id="48144"/>
    <lineage>
        <taxon>Eukaryota</taxon>
        <taxon>Metazoa</taxon>
        <taxon>Ecdysozoa</taxon>
        <taxon>Arthropoda</taxon>
        <taxon>Crustacea</taxon>
        <taxon>Multicrustacea</taxon>
        <taxon>Malacostraca</taxon>
        <taxon>Eumalacostraca</taxon>
        <taxon>Eucarida</taxon>
        <taxon>Euphausiacea</taxon>
        <taxon>Euphausiidae</taxon>
        <taxon>Meganyctiphanes</taxon>
    </lineage>
</organism>